<proteinExistence type="predicted"/>
<organism evidence="1 2">
    <name type="scientific">Actinoplanes subglobosus</name>
    <dbReference type="NCBI Taxonomy" id="1547892"/>
    <lineage>
        <taxon>Bacteria</taxon>
        <taxon>Bacillati</taxon>
        <taxon>Actinomycetota</taxon>
        <taxon>Actinomycetes</taxon>
        <taxon>Micromonosporales</taxon>
        <taxon>Micromonosporaceae</taxon>
        <taxon>Actinoplanes</taxon>
    </lineage>
</organism>
<keyword evidence="2" id="KW-1185">Reference proteome</keyword>
<evidence type="ECO:0000313" key="1">
    <source>
        <dbReference type="EMBL" id="MFC4066415.1"/>
    </source>
</evidence>
<dbReference type="RefSeq" id="WP_378067383.1">
    <property type="nucleotide sequence ID" value="NZ_JBHSBL010000015.1"/>
</dbReference>
<gene>
    <name evidence="1" type="ORF">ACFO0C_15890</name>
</gene>
<dbReference type="Proteomes" id="UP001595867">
    <property type="component" value="Unassembled WGS sequence"/>
</dbReference>
<dbReference type="EMBL" id="JBHSBL010000015">
    <property type="protein sequence ID" value="MFC4066415.1"/>
    <property type="molecule type" value="Genomic_DNA"/>
</dbReference>
<accession>A0ABV8ITY0</accession>
<protein>
    <submittedName>
        <fullName evidence="1">Uncharacterized protein</fullName>
    </submittedName>
</protein>
<evidence type="ECO:0000313" key="2">
    <source>
        <dbReference type="Proteomes" id="UP001595867"/>
    </source>
</evidence>
<comment type="caution">
    <text evidence="1">The sequence shown here is derived from an EMBL/GenBank/DDBJ whole genome shotgun (WGS) entry which is preliminary data.</text>
</comment>
<sequence length="76" mass="8045">MTQMTFPVAFPATRRYQAPAPAAPPVWRLRGVEFAAALVVNLGADPATASHQADRGVIAAGPRVAAATTRSWITSW</sequence>
<name>A0ABV8ITY0_9ACTN</name>
<reference evidence="2" key="1">
    <citation type="journal article" date="2019" name="Int. J. Syst. Evol. Microbiol.">
        <title>The Global Catalogue of Microorganisms (GCM) 10K type strain sequencing project: providing services to taxonomists for standard genome sequencing and annotation.</title>
        <authorList>
            <consortium name="The Broad Institute Genomics Platform"/>
            <consortium name="The Broad Institute Genome Sequencing Center for Infectious Disease"/>
            <person name="Wu L."/>
            <person name="Ma J."/>
        </authorList>
    </citation>
    <scope>NUCLEOTIDE SEQUENCE [LARGE SCALE GENOMIC DNA]</scope>
    <source>
        <strain evidence="2">TBRC 5832</strain>
    </source>
</reference>